<comment type="function">
    <text evidence="5">Lipid hydrolase.</text>
</comment>
<evidence type="ECO:0000313" key="9">
    <source>
        <dbReference type="Proteomes" id="UP000054886"/>
    </source>
</evidence>
<dbReference type="Gene3D" id="3.40.1090.10">
    <property type="entry name" value="Cytosolic phospholipase A2 catalytic domain"/>
    <property type="match status" value="2"/>
</dbReference>
<evidence type="ECO:0000256" key="6">
    <source>
        <dbReference type="SAM" id="MobiDB-lite"/>
    </source>
</evidence>
<evidence type="ECO:0000259" key="7">
    <source>
        <dbReference type="PROSITE" id="PS51635"/>
    </source>
</evidence>
<keyword evidence="2 4" id="KW-0442">Lipid degradation</keyword>
<keyword evidence="5" id="KW-0812">Transmembrane</keyword>
<feature type="region of interest" description="Disordered" evidence="6">
    <location>
        <begin position="30"/>
        <end position="62"/>
    </location>
</feature>
<dbReference type="CDD" id="cd07230">
    <property type="entry name" value="Pat_TGL4-5_like"/>
    <property type="match status" value="1"/>
</dbReference>
<dbReference type="InterPro" id="IPR016035">
    <property type="entry name" value="Acyl_Trfase/lysoPLipase"/>
</dbReference>
<dbReference type="Proteomes" id="UP000054886">
    <property type="component" value="Unassembled WGS sequence"/>
</dbReference>
<dbReference type="InterPro" id="IPR050301">
    <property type="entry name" value="NTE"/>
</dbReference>
<dbReference type="SUPFAM" id="SSF52151">
    <property type="entry name" value="FabD/lysophospholipase-like"/>
    <property type="match status" value="1"/>
</dbReference>
<dbReference type="Pfam" id="PF01734">
    <property type="entry name" value="Patatin"/>
    <property type="match status" value="1"/>
</dbReference>
<dbReference type="AlphaFoldDB" id="A0A0W0CJP5"/>
<dbReference type="VEuPathDB" id="FungiDB:GWK60_K05467"/>
<keyword evidence="3 4" id="KW-0443">Lipid metabolism</keyword>
<feature type="domain" description="PNPLA" evidence="7">
    <location>
        <begin position="251"/>
        <end position="452"/>
    </location>
</feature>
<evidence type="ECO:0000256" key="5">
    <source>
        <dbReference type="RuleBase" id="RU362055"/>
    </source>
</evidence>
<organism evidence="8 9">
    <name type="scientific">Candida glabrata</name>
    <name type="common">Yeast</name>
    <name type="synonym">Torulopsis glabrata</name>
    <dbReference type="NCBI Taxonomy" id="5478"/>
    <lineage>
        <taxon>Eukaryota</taxon>
        <taxon>Fungi</taxon>
        <taxon>Dikarya</taxon>
        <taxon>Ascomycota</taxon>
        <taxon>Saccharomycotina</taxon>
        <taxon>Saccharomycetes</taxon>
        <taxon>Saccharomycetales</taxon>
        <taxon>Saccharomycetaceae</taxon>
        <taxon>Nakaseomyces</taxon>
    </lineage>
</organism>
<dbReference type="PANTHER" id="PTHR14226">
    <property type="entry name" value="NEUROPATHY TARGET ESTERASE/SWISS CHEESE D.MELANOGASTER"/>
    <property type="match status" value="1"/>
</dbReference>
<dbReference type="GO" id="GO:0005811">
    <property type="term" value="C:lipid droplet"/>
    <property type="evidence" value="ECO:0007669"/>
    <property type="project" value="EnsemblFungi"/>
</dbReference>
<dbReference type="GO" id="GO:0006642">
    <property type="term" value="P:triglyceride mobilization"/>
    <property type="evidence" value="ECO:0007669"/>
    <property type="project" value="EnsemblFungi"/>
</dbReference>
<feature type="active site" description="Nucleophile" evidence="4">
    <location>
        <position position="284"/>
    </location>
</feature>
<evidence type="ECO:0000256" key="2">
    <source>
        <dbReference type="ARBA" id="ARBA00022963"/>
    </source>
</evidence>
<dbReference type="EC" id="3.1.1.-" evidence="5"/>
<dbReference type="VEuPathDB" id="FungiDB:CAGL0K05621g"/>
<protein>
    <recommendedName>
        <fullName evidence="5">Patatin-like phospholipase domain-containing protein</fullName>
        <ecNumber evidence="5">3.1.1.-</ecNumber>
    </recommendedName>
</protein>
<keyword evidence="5" id="KW-0472">Membrane</keyword>
<dbReference type="FunFam" id="3.40.1090.10:FF:000036">
    <property type="entry name" value="Patatin-like phospholipase domain-containing protein"/>
    <property type="match status" value="1"/>
</dbReference>
<reference evidence="8 9" key="1">
    <citation type="submission" date="2015-10" db="EMBL/GenBank/DDBJ databases">
        <title>Draft genomes sequences of Candida glabrata isolates 1A, 1B, 2A, 2B, 3A and 3B.</title>
        <authorList>
            <person name="Haavelsrud O.E."/>
            <person name="Gaustad P."/>
        </authorList>
    </citation>
    <scope>NUCLEOTIDE SEQUENCE [LARGE SCALE GENOMIC DNA]</scope>
    <source>
        <strain evidence="8">910700640</strain>
    </source>
</reference>
<dbReference type="GO" id="GO:0016020">
    <property type="term" value="C:membrane"/>
    <property type="evidence" value="ECO:0007669"/>
    <property type="project" value="UniProtKB-SubCell"/>
</dbReference>
<dbReference type="InterPro" id="IPR021771">
    <property type="entry name" value="Triacylglycerol_lipase_N"/>
</dbReference>
<gene>
    <name evidence="8" type="ORF">AO440_003492</name>
</gene>
<comment type="subcellular location">
    <subcellularLocation>
        <location evidence="5">Membrane</location>
        <topology evidence="5">Single-pass membrane protein</topology>
    </subcellularLocation>
</comment>
<dbReference type="GO" id="GO:0004806">
    <property type="term" value="F:triacylglycerol lipase activity"/>
    <property type="evidence" value="ECO:0007669"/>
    <property type="project" value="EnsemblFungi"/>
</dbReference>
<keyword evidence="5" id="KW-1133">Transmembrane helix</keyword>
<evidence type="ECO:0000256" key="3">
    <source>
        <dbReference type="ARBA" id="ARBA00023098"/>
    </source>
</evidence>
<dbReference type="VEuPathDB" id="FungiDB:B1J91_K05621g"/>
<comment type="caution">
    <text evidence="8">The sequence shown here is derived from an EMBL/GenBank/DDBJ whole genome shotgun (WGS) entry which is preliminary data.</text>
</comment>
<feature type="short sequence motif" description="GXSXG" evidence="4">
    <location>
        <begin position="282"/>
        <end position="286"/>
    </location>
</feature>
<evidence type="ECO:0000313" key="8">
    <source>
        <dbReference type="EMBL" id="KTA95675.1"/>
    </source>
</evidence>
<dbReference type="GO" id="GO:0042171">
    <property type="term" value="F:lysophosphatidic acid acyltransferase activity"/>
    <property type="evidence" value="ECO:0007669"/>
    <property type="project" value="EnsemblFungi"/>
</dbReference>
<proteinExistence type="inferred from homology"/>
<name>A0A0W0CJP5_CANGB</name>
<dbReference type="GO" id="GO:0016042">
    <property type="term" value="P:lipid catabolic process"/>
    <property type="evidence" value="ECO:0007669"/>
    <property type="project" value="UniProtKB-UniRule"/>
</dbReference>
<evidence type="ECO:0000256" key="4">
    <source>
        <dbReference type="PROSITE-ProRule" id="PRU01161"/>
    </source>
</evidence>
<dbReference type="PANTHER" id="PTHR14226:SF10">
    <property type="entry name" value="TRIACYLGLYCEROL LIPASE 4-RELATED"/>
    <property type="match status" value="1"/>
</dbReference>
<dbReference type="VEuPathDB" id="FungiDB:GVI51_K05467"/>
<evidence type="ECO:0000256" key="1">
    <source>
        <dbReference type="ARBA" id="ARBA00022801"/>
    </source>
</evidence>
<dbReference type="InterPro" id="IPR002641">
    <property type="entry name" value="PNPLA_dom"/>
</dbReference>
<dbReference type="PROSITE" id="PS51635">
    <property type="entry name" value="PNPLA"/>
    <property type="match status" value="1"/>
</dbReference>
<feature type="active site" description="Proton acceptor" evidence="4">
    <location>
        <position position="439"/>
    </location>
</feature>
<comment type="similarity">
    <text evidence="5">Belongs to the PLPL family.</text>
</comment>
<dbReference type="EMBL" id="LLZZ01000183">
    <property type="protein sequence ID" value="KTA95675.1"/>
    <property type="molecule type" value="Genomic_DNA"/>
</dbReference>
<sequence>MVLTRRTLPVTEFLIDKYYEVAQYGRVLHEGEGSDTEGGEEEHTKLEFETEEAVPDSRESTPSYSEMVYAQRAALNQRLANSHWLKIPMPLLDKLNSTLRWLTGKDLTTWEIEYELKKNRQLARSYDDWKAISLQLDELQGKADWKVDDETDLYDYQAVRALTHKMKELRENKNYAELLYYIRTTWTRNFGNMGNVNLYRHTNHGTKKLIEAYLAESKLCVEELVSKSGFENEYLLGILQQTRRNIGKSALVLSGGATFGMFHIGVLAALFEADLIPRVISGTSAGAIVASIFCTHTTEEIPSLLESVLGMRFKIFRDEDDLETTENVFVQMARFFKHGTWFDNRHLIKTMKGFLGDLTFREAYNRTGKILNISVSTASIFEQPRLLNNLTAPNVLIWSAVCASCSVPGVFPTCPLYEKDPITNQCTVWGGSTSVKFMDGSVDNDLPISRLSEMFNIDHIIACQVNVHVYPFLKLSVSCVGGELQNETSARVKQHITGFCNYFSDELVHYLEILSELGIAETLCNKLRSVISQKYSGDVTILPKLDMISCVNELLSNPSQEFLLKETTLGARATWPNIPIIKSNCTQEFILDKAIAYLKEQIIVSSSSDIPANISYGAMERVMLSNDPKKRQLSNQSTDDTFEENNVLDDNLMENEPTNSTLLLRENAFTTIHDPLFPREKYLAPIPKKRRNHRKSEASTRVRSRYAVGSCSFSVGSATKTMEILQVKTSKSASPKKYQNMRISPAIKTSDRVIFGSNRNVFDYLQRD</sequence>
<comment type="caution">
    <text evidence="4">Lacks conserved residue(s) required for the propagation of feature annotation.</text>
</comment>
<keyword evidence="1 4" id="KW-0378">Hydrolase</keyword>
<accession>A0A0W0CJP5</accession>
<dbReference type="Pfam" id="PF11815">
    <property type="entry name" value="DUF3336"/>
    <property type="match status" value="1"/>
</dbReference>
<feature type="transmembrane region" description="Helical" evidence="5">
    <location>
        <begin position="250"/>
        <end position="271"/>
    </location>
</feature>